<gene>
    <name evidence="2" type="ORF">EHS25_002015</name>
</gene>
<feature type="compositionally biased region" description="Basic and acidic residues" evidence="1">
    <location>
        <begin position="361"/>
        <end position="373"/>
    </location>
</feature>
<feature type="compositionally biased region" description="Pro residues" evidence="1">
    <location>
        <begin position="587"/>
        <end position="596"/>
    </location>
</feature>
<feature type="compositionally biased region" description="Low complexity" evidence="1">
    <location>
        <begin position="530"/>
        <end position="540"/>
    </location>
</feature>
<feature type="compositionally biased region" description="Basic and acidic residues" evidence="1">
    <location>
        <begin position="168"/>
        <end position="194"/>
    </location>
</feature>
<keyword evidence="3" id="KW-1185">Reference proteome</keyword>
<feature type="region of interest" description="Disordered" evidence="1">
    <location>
        <begin position="962"/>
        <end position="1006"/>
    </location>
</feature>
<comment type="caution">
    <text evidence="2">The sequence shown here is derived from an EMBL/GenBank/DDBJ whole genome shotgun (WGS) entry which is preliminary data.</text>
</comment>
<feature type="compositionally biased region" description="Low complexity" evidence="1">
    <location>
        <begin position="1067"/>
        <end position="1088"/>
    </location>
</feature>
<feature type="compositionally biased region" description="Low complexity" evidence="1">
    <location>
        <begin position="341"/>
        <end position="359"/>
    </location>
</feature>
<proteinExistence type="predicted"/>
<dbReference type="Proteomes" id="UP000279259">
    <property type="component" value="Unassembled WGS sequence"/>
</dbReference>
<accession>A0A427YEG5</accession>
<dbReference type="STRING" id="1890683.A0A427YEG5"/>
<name>A0A427YEG5_9TREE</name>
<dbReference type="AlphaFoldDB" id="A0A427YEG5"/>
<feature type="region of interest" description="Disordered" evidence="1">
    <location>
        <begin position="340"/>
        <end position="400"/>
    </location>
</feature>
<dbReference type="OrthoDB" id="2597022at2759"/>
<protein>
    <submittedName>
        <fullName evidence="2">Uncharacterized protein</fullName>
    </submittedName>
</protein>
<evidence type="ECO:0000313" key="3">
    <source>
        <dbReference type="Proteomes" id="UP000279259"/>
    </source>
</evidence>
<feature type="compositionally biased region" description="Polar residues" evidence="1">
    <location>
        <begin position="541"/>
        <end position="551"/>
    </location>
</feature>
<feature type="region of interest" description="Disordered" evidence="1">
    <location>
        <begin position="165"/>
        <end position="239"/>
    </location>
</feature>
<evidence type="ECO:0000313" key="2">
    <source>
        <dbReference type="EMBL" id="RSH89466.1"/>
    </source>
</evidence>
<feature type="compositionally biased region" description="Polar residues" evidence="1">
    <location>
        <begin position="625"/>
        <end position="644"/>
    </location>
</feature>
<feature type="compositionally biased region" description="Polar residues" evidence="1">
    <location>
        <begin position="1020"/>
        <end position="1039"/>
    </location>
</feature>
<reference evidence="2 3" key="1">
    <citation type="submission" date="2018-11" db="EMBL/GenBank/DDBJ databases">
        <title>Genome sequence of Saitozyma podzolica DSM 27192.</title>
        <authorList>
            <person name="Aliyu H."/>
            <person name="Gorte O."/>
            <person name="Ochsenreither K."/>
        </authorList>
    </citation>
    <scope>NUCLEOTIDE SEQUENCE [LARGE SCALE GENOMIC DNA]</scope>
    <source>
        <strain evidence="2 3">DSM 27192</strain>
    </source>
</reference>
<feature type="region of interest" description="Disordered" evidence="1">
    <location>
        <begin position="1063"/>
        <end position="1120"/>
    </location>
</feature>
<feature type="compositionally biased region" description="Low complexity" evidence="1">
    <location>
        <begin position="971"/>
        <end position="984"/>
    </location>
</feature>
<feature type="compositionally biased region" description="Pro residues" evidence="1">
    <location>
        <begin position="508"/>
        <end position="529"/>
    </location>
</feature>
<dbReference type="EMBL" id="RSCD01000013">
    <property type="protein sequence ID" value="RSH89466.1"/>
    <property type="molecule type" value="Genomic_DNA"/>
</dbReference>
<sequence>MFSPFRPQTLHRAQSSVNYHHVEKMGHDSQHSPQTLFRDSGTAIKWLLVIEYGGELLPAGQEEGTGSVLAILRPTAHQQLLHLIQDLHLPSPLGLHLFLALPELAVGPSISEKQHRPSQTFGGLPIAARLLLRLDKHQARWYESWRRDPLDGLVEKWVNLAGVPPLEARGRDSTSLKDAADHSLPEDTRKEQRPQRPTVDTLTSPTPVVGTNSPPRPRRSPLRPSPPPSVISRTTSRQQVDMESLMHVTPESSSQLQASSPISVAFPSAVSVRQKPFDFSTSPIPLPQEALASPISIMSLHPCSAEPWTPHTPHNDPNRWPYPGLDSPCPALISARSIATSWGPPTGGSLPSPLDPLGPKDWIRTPDLAERSRFSLPNTPRSPSPPPPPPSHGHDSVAPPPIRPTPWTLVWPFFTAVELPAASPIPHGHFGHNHPSEPPPSEVVRSGDLTPSPGHGLIPCKSSQPRADPAPTAAHHDTPPRPERTPSTFVPFEEIAFSDTPDISLTPRPAPTPFKLAPPPAKRGLPPRPISRSLPLSTLSNDFPETQTEFSSADVREPQYGDISPDDTSPRPFSNLGPKVDLDSPVLQPPPPPPAPTSRSLLRGFSLRKSKPPAPESISEAPDQGQHQGSSARQSRVSLASTASKEPIRPLRGVSQTIGGFSEGGVDSGLPLNSPRASQGTTSKSLTWSTARKGYPFMEIYPRSVRRLDCTEAAPMDLTIKVHQAEYPHLEIYSPQAIFLRNTMSPYHGYPNLVIYAKMNTRSPSVRKAAPLSSHSPAALPPLTIVIAVGKLDYPNIVLYPRKVRTVIDPSPPAIAQSPAHIPILLSCFNYPDLVIYPSSDQTEVAPLVRTCHTPPRQSSGKCLINNRSHVSHFDDYAPAAAPINVLLGRTTKYPHVIIYPLVPAPIVILLSSYQYPNITIYPSVDRCRLDRPKQFDAPRQITLRPARLTHQLDDLITHDLPHRAGHGRATSTSSLPSTVLSTPIASSPRSPPPLPTKSLRGELARSTSRATMFELDSETGSTLFRPSGGTVATTSTKSPPLGLARNRSSTLVSERTRALFGDHHGAPSVVSPAVRVSRSRTITSTSRPSDVPTDQPSPGSRTRAPSVGKLPATMMRKWI</sequence>
<feature type="region of interest" description="Disordered" evidence="1">
    <location>
        <begin position="1020"/>
        <end position="1045"/>
    </location>
</feature>
<feature type="region of interest" description="Disordered" evidence="1">
    <location>
        <begin position="425"/>
        <end position="685"/>
    </location>
</feature>
<organism evidence="2 3">
    <name type="scientific">Saitozyma podzolica</name>
    <dbReference type="NCBI Taxonomy" id="1890683"/>
    <lineage>
        <taxon>Eukaryota</taxon>
        <taxon>Fungi</taxon>
        <taxon>Dikarya</taxon>
        <taxon>Basidiomycota</taxon>
        <taxon>Agaricomycotina</taxon>
        <taxon>Tremellomycetes</taxon>
        <taxon>Tremellales</taxon>
        <taxon>Trimorphomycetaceae</taxon>
        <taxon>Saitozyma</taxon>
    </lineage>
</organism>
<feature type="compositionally biased region" description="Polar residues" evidence="1">
    <location>
        <begin position="198"/>
        <end position="212"/>
    </location>
</feature>
<feature type="compositionally biased region" description="Basic and acidic residues" evidence="1">
    <location>
        <begin position="474"/>
        <end position="484"/>
    </location>
</feature>
<feature type="compositionally biased region" description="Pro residues" evidence="1">
    <location>
        <begin position="380"/>
        <end position="391"/>
    </location>
</feature>
<feature type="compositionally biased region" description="Polar residues" evidence="1">
    <location>
        <begin position="675"/>
        <end position="685"/>
    </location>
</feature>
<evidence type="ECO:0000256" key="1">
    <source>
        <dbReference type="SAM" id="MobiDB-lite"/>
    </source>
</evidence>